<dbReference type="STRING" id="1526658.BHK69_27975"/>
<evidence type="ECO:0008006" key="3">
    <source>
        <dbReference type="Google" id="ProtNLM"/>
    </source>
</evidence>
<dbReference type="AlphaFoldDB" id="A0A1D7U8W8"/>
<gene>
    <name evidence="1" type="ORF">BHK69_27975</name>
</gene>
<dbReference type="Proteomes" id="UP000094969">
    <property type="component" value="Chromosome"/>
</dbReference>
<accession>A0A1D7U8W8</accession>
<proteinExistence type="predicted"/>
<reference evidence="1 2" key="1">
    <citation type="journal article" date="2015" name="Antonie Van Leeuwenhoek">
        <title>Bosea vaviloviae sp. nov., a new species of slow-growing rhizobia isolated from nodules of the relict species Vavilovia formosa (Stev.) Fed.</title>
        <authorList>
            <person name="Safronova V.I."/>
            <person name="Kuznetsova I.G."/>
            <person name="Sazanova A.L."/>
            <person name="Kimeklis A.K."/>
            <person name="Belimov A.A."/>
            <person name="Andronov E.E."/>
            <person name="Pinaev A.G."/>
            <person name="Chizhevskaya E.P."/>
            <person name="Pukhaev A.R."/>
            <person name="Popov K.P."/>
            <person name="Willems A."/>
            <person name="Tikhonovich I.A."/>
        </authorList>
    </citation>
    <scope>NUCLEOTIDE SEQUENCE [LARGE SCALE GENOMIC DNA]</scope>
    <source>
        <strain evidence="1 2">Vaf18</strain>
    </source>
</reference>
<organism evidence="1 2">
    <name type="scientific">Bosea vaviloviae</name>
    <dbReference type="NCBI Taxonomy" id="1526658"/>
    <lineage>
        <taxon>Bacteria</taxon>
        <taxon>Pseudomonadati</taxon>
        <taxon>Pseudomonadota</taxon>
        <taxon>Alphaproteobacteria</taxon>
        <taxon>Hyphomicrobiales</taxon>
        <taxon>Boseaceae</taxon>
        <taxon>Bosea</taxon>
    </lineage>
</organism>
<dbReference type="InterPro" id="IPR038296">
    <property type="entry name" value="ParD_sf"/>
</dbReference>
<name>A0A1D7U8W8_9HYPH</name>
<evidence type="ECO:0000313" key="2">
    <source>
        <dbReference type="Proteomes" id="UP000094969"/>
    </source>
</evidence>
<protein>
    <recommendedName>
        <fullName evidence="3">CopG family transcriptional regulator</fullName>
    </recommendedName>
</protein>
<dbReference type="EMBL" id="CP017147">
    <property type="protein sequence ID" value="AOO83769.1"/>
    <property type="molecule type" value="Genomic_DNA"/>
</dbReference>
<evidence type="ECO:0000313" key="1">
    <source>
        <dbReference type="EMBL" id="AOO83769.1"/>
    </source>
</evidence>
<keyword evidence="2" id="KW-1185">Reference proteome</keyword>
<dbReference type="KEGG" id="bvv:BHK69_27975"/>
<dbReference type="RefSeq" id="WP_069692963.1">
    <property type="nucleotide sequence ID" value="NZ_CP017147.1"/>
</dbReference>
<sequence length="88" mass="9548">MAVRLPPDIEALVTARVSSGEFSSPEDVVRSAMAPWIERERLREAALVQVRAKIAEGDADETDLTSSAVRKHLDEVAAALLRHDPDAA</sequence>
<dbReference type="Gene3D" id="6.10.10.120">
    <property type="entry name" value="Antitoxin ParD1-like"/>
    <property type="match status" value="1"/>
</dbReference>
<dbReference type="OrthoDB" id="8162241at2"/>